<gene>
    <name evidence="3" type="ORF">Pmani_002190</name>
</gene>
<dbReference type="EMBL" id="JAWZYT010000156">
    <property type="protein sequence ID" value="KAK4327362.1"/>
    <property type="molecule type" value="Genomic_DNA"/>
</dbReference>
<evidence type="ECO:0000313" key="3">
    <source>
        <dbReference type="EMBL" id="KAK4327362.1"/>
    </source>
</evidence>
<proteinExistence type="predicted"/>
<feature type="region of interest" description="Disordered" evidence="1">
    <location>
        <begin position="187"/>
        <end position="211"/>
    </location>
</feature>
<reference evidence="3" key="1">
    <citation type="submission" date="2023-11" db="EMBL/GenBank/DDBJ databases">
        <title>Genome assemblies of two species of porcelain crab, Petrolisthes cinctipes and Petrolisthes manimaculis (Anomura: Porcellanidae).</title>
        <authorList>
            <person name="Angst P."/>
        </authorList>
    </citation>
    <scope>NUCLEOTIDE SEQUENCE</scope>
    <source>
        <strain evidence="3">PB745_02</strain>
        <tissue evidence="3">Gill</tissue>
    </source>
</reference>
<dbReference type="PANTHER" id="PTHR10361">
    <property type="entry name" value="SODIUM-BILE ACID COTRANSPORTER"/>
    <property type="match status" value="1"/>
</dbReference>
<accession>A0AAE1UKN7</accession>
<dbReference type="InterPro" id="IPR004710">
    <property type="entry name" value="Bilac:Na_transpt"/>
</dbReference>
<name>A0AAE1UKN7_9EUCA</name>
<keyword evidence="2" id="KW-1133">Transmembrane helix</keyword>
<evidence type="ECO:0000256" key="1">
    <source>
        <dbReference type="SAM" id="MobiDB-lite"/>
    </source>
</evidence>
<organism evidence="3 4">
    <name type="scientific">Petrolisthes manimaculis</name>
    <dbReference type="NCBI Taxonomy" id="1843537"/>
    <lineage>
        <taxon>Eukaryota</taxon>
        <taxon>Metazoa</taxon>
        <taxon>Ecdysozoa</taxon>
        <taxon>Arthropoda</taxon>
        <taxon>Crustacea</taxon>
        <taxon>Multicrustacea</taxon>
        <taxon>Malacostraca</taxon>
        <taxon>Eumalacostraca</taxon>
        <taxon>Eucarida</taxon>
        <taxon>Decapoda</taxon>
        <taxon>Pleocyemata</taxon>
        <taxon>Anomura</taxon>
        <taxon>Galatheoidea</taxon>
        <taxon>Porcellanidae</taxon>
        <taxon>Petrolisthes</taxon>
    </lineage>
</organism>
<keyword evidence="2" id="KW-0472">Membrane</keyword>
<feature type="transmembrane region" description="Helical" evidence="2">
    <location>
        <begin position="57"/>
        <end position="78"/>
    </location>
</feature>
<feature type="transmembrane region" description="Helical" evidence="2">
    <location>
        <begin position="20"/>
        <end position="45"/>
    </location>
</feature>
<protein>
    <submittedName>
        <fullName evidence="3">Uncharacterized protein</fullName>
    </submittedName>
</protein>
<evidence type="ECO:0000313" key="4">
    <source>
        <dbReference type="Proteomes" id="UP001292094"/>
    </source>
</evidence>
<feature type="transmembrane region" description="Helical" evidence="2">
    <location>
        <begin position="84"/>
        <end position="105"/>
    </location>
</feature>
<dbReference type="PANTHER" id="PTHR10361:SF28">
    <property type="entry name" value="P3 PROTEIN-RELATED"/>
    <property type="match status" value="1"/>
</dbReference>
<dbReference type="InterPro" id="IPR038770">
    <property type="entry name" value="Na+/solute_symporter_sf"/>
</dbReference>
<dbReference type="Proteomes" id="UP001292094">
    <property type="component" value="Unassembled WGS sequence"/>
</dbReference>
<evidence type="ECO:0000256" key="2">
    <source>
        <dbReference type="SAM" id="Phobius"/>
    </source>
</evidence>
<keyword evidence="2" id="KW-0812">Transmembrane</keyword>
<comment type="caution">
    <text evidence="3">The sequence shown here is derived from an EMBL/GenBank/DDBJ whole genome shotgun (WGS) entry which is preliminary data.</text>
</comment>
<feature type="transmembrane region" description="Helical" evidence="2">
    <location>
        <begin position="148"/>
        <end position="173"/>
    </location>
</feature>
<keyword evidence="4" id="KW-1185">Reference proteome</keyword>
<sequence length="260" mass="28831">MPLWLFTLGRRLLHENDDLQVPFGNLVASLISLTIPVAIGVLIRIKRPAWADMGGRFIKPFTLIIILIFMTLGVYNSYKVFTMMTWEMAVAGLMVSVVGYSVGALLAKLMCLGKPQIVAVSIETAFQNAGVTFMLLKLSLPSPDSDLAALPVMAAMMLTGPPLIILYVIFIILNRLFGWCPESQSTHRRLPQEEQEEEKETKSPPSLENETNMISGVSYMPASPSLEKYPEGNTSNHYGIILNGFTKKKLLEGDERILDP</sequence>
<dbReference type="AlphaFoldDB" id="A0AAE1UKN7"/>
<dbReference type="Gene3D" id="1.20.1530.20">
    <property type="match status" value="1"/>
</dbReference>
<feature type="transmembrane region" description="Helical" evidence="2">
    <location>
        <begin position="117"/>
        <end position="136"/>
    </location>
</feature>